<dbReference type="InterPro" id="IPR054722">
    <property type="entry name" value="PolX-like_BBD"/>
</dbReference>
<dbReference type="SUPFAM" id="SSF53098">
    <property type="entry name" value="Ribonuclease H-like"/>
    <property type="match status" value="1"/>
</dbReference>
<keyword evidence="1" id="KW-0645">Protease</keyword>
<feature type="region of interest" description="Disordered" evidence="2">
    <location>
        <begin position="263"/>
        <end position="332"/>
    </location>
</feature>
<dbReference type="InterPro" id="IPR001584">
    <property type="entry name" value="Integrase_cat-core"/>
</dbReference>
<dbReference type="OrthoDB" id="413361at2759"/>
<gene>
    <name evidence="4" type="ORF">PVAND_002036</name>
</gene>
<dbReference type="GO" id="GO:0042575">
    <property type="term" value="C:DNA polymerase complex"/>
    <property type="evidence" value="ECO:0007669"/>
    <property type="project" value="UniProtKB-ARBA"/>
</dbReference>
<keyword evidence="1" id="KW-0378">Hydrolase</keyword>
<feature type="compositionally biased region" description="Acidic residues" evidence="2">
    <location>
        <begin position="298"/>
        <end position="307"/>
    </location>
</feature>
<dbReference type="PROSITE" id="PS50994">
    <property type="entry name" value="INTEGRASE"/>
    <property type="match status" value="1"/>
</dbReference>
<dbReference type="EMBL" id="JADBJN010000003">
    <property type="protein sequence ID" value="KAG5671865.1"/>
    <property type="molecule type" value="Genomic_DNA"/>
</dbReference>
<comment type="caution">
    <text evidence="4">The sequence shown here is derived from an EMBL/GenBank/DDBJ whole genome shotgun (WGS) entry which is preliminary data.</text>
</comment>
<dbReference type="AlphaFoldDB" id="A0A9J6BPR6"/>
<dbReference type="GO" id="GO:0071897">
    <property type="term" value="P:DNA biosynthetic process"/>
    <property type="evidence" value="ECO:0007669"/>
    <property type="project" value="UniProtKB-ARBA"/>
</dbReference>
<evidence type="ECO:0000256" key="1">
    <source>
        <dbReference type="ARBA" id="ARBA00022750"/>
    </source>
</evidence>
<evidence type="ECO:0000259" key="3">
    <source>
        <dbReference type="PROSITE" id="PS50994"/>
    </source>
</evidence>
<feature type="domain" description="Integrase catalytic" evidence="3">
    <location>
        <begin position="141"/>
        <end position="251"/>
    </location>
</feature>
<protein>
    <recommendedName>
        <fullName evidence="3">Integrase catalytic domain-containing protein</fullName>
    </recommendedName>
</protein>
<dbReference type="InterPro" id="IPR013103">
    <property type="entry name" value="RVT_2"/>
</dbReference>
<evidence type="ECO:0000256" key="2">
    <source>
        <dbReference type="SAM" id="MobiDB-lite"/>
    </source>
</evidence>
<dbReference type="Gene3D" id="3.30.420.10">
    <property type="entry name" value="Ribonuclease H-like superfamily/Ribonuclease H"/>
    <property type="match status" value="1"/>
</dbReference>
<dbReference type="GO" id="GO:0003676">
    <property type="term" value="F:nucleic acid binding"/>
    <property type="evidence" value="ECO:0007669"/>
    <property type="project" value="InterPro"/>
</dbReference>
<dbReference type="InterPro" id="IPR043502">
    <property type="entry name" value="DNA/RNA_pol_sf"/>
</dbReference>
<dbReference type="Proteomes" id="UP001107558">
    <property type="component" value="Chromosome 3"/>
</dbReference>
<reference evidence="4" key="1">
    <citation type="submission" date="2021-03" db="EMBL/GenBank/DDBJ databases">
        <title>Chromosome level genome of the anhydrobiotic midge Polypedilum vanderplanki.</title>
        <authorList>
            <person name="Yoshida Y."/>
            <person name="Kikawada T."/>
            <person name="Gusev O."/>
        </authorList>
    </citation>
    <scope>NUCLEOTIDE SEQUENCE</scope>
    <source>
        <strain evidence="4">NIAS01</strain>
        <tissue evidence="4">Whole body or cell culture</tissue>
    </source>
</reference>
<dbReference type="InterPro" id="IPR012337">
    <property type="entry name" value="RNaseH-like_sf"/>
</dbReference>
<dbReference type="PANTHER" id="PTHR11439">
    <property type="entry name" value="GAG-POL-RELATED RETROTRANSPOSON"/>
    <property type="match status" value="1"/>
</dbReference>
<dbReference type="GO" id="GO:0015074">
    <property type="term" value="P:DNA integration"/>
    <property type="evidence" value="ECO:0007669"/>
    <property type="project" value="InterPro"/>
</dbReference>
<evidence type="ECO:0000313" key="4">
    <source>
        <dbReference type="EMBL" id="KAG5671865.1"/>
    </source>
</evidence>
<feature type="compositionally biased region" description="Polar residues" evidence="2">
    <location>
        <begin position="272"/>
        <end position="292"/>
    </location>
</feature>
<dbReference type="CDD" id="cd09272">
    <property type="entry name" value="RNase_HI_RT_Ty1"/>
    <property type="match status" value="1"/>
</dbReference>
<proteinExistence type="predicted"/>
<dbReference type="PANTHER" id="PTHR11439:SF483">
    <property type="entry name" value="PEPTIDE SYNTHASE GLIP-LIKE, PUTATIVE (AFU_ORTHOLOGUE AFUA_3G12920)-RELATED"/>
    <property type="match status" value="1"/>
</dbReference>
<accession>A0A9J6BPR6</accession>
<organism evidence="4 5">
    <name type="scientific">Polypedilum vanderplanki</name>
    <name type="common">Sleeping chironomid midge</name>
    <dbReference type="NCBI Taxonomy" id="319348"/>
    <lineage>
        <taxon>Eukaryota</taxon>
        <taxon>Metazoa</taxon>
        <taxon>Ecdysozoa</taxon>
        <taxon>Arthropoda</taxon>
        <taxon>Hexapoda</taxon>
        <taxon>Insecta</taxon>
        <taxon>Pterygota</taxon>
        <taxon>Neoptera</taxon>
        <taxon>Endopterygota</taxon>
        <taxon>Diptera</taxon>
        <taxon>Nematocera</taxon>
        <taxon>Chironomoidea</taxon>
        <taxon>Chironomidae</taxon>
        <taxon>Chironominae</taxon>
        <taxon>Polypedilum</taxon>
        <taxon>Polypedilum</taxon>
    </lineage>
</organism>
<dbReference type="GO" id="GO:0004190">
    <property type="term" value="F:aspartic-type endopeptidase activity"/>
    <property type="evidence" value="ECO:0007669"/>
    <property type="project" value="UniProtKB-KW"/>
</dbReference>
<name>A0A9J6BPR6_POLVA</name>
<evidence type="ECO:0000313" key="5">
    <source>
        <dbReference type="Proteomes" id="UP001107558"/>
    </source>
</evidence>
<keyword evidence="1" id="KW-0064">Aspartyl protease</keyword>
<dbReference type="InterPro" id="IPR036397">
    <property type="entry name" value="RNaseH_sf"/>
</dbReference>
<sequence length="868" mass="99127">MVYKNQADKQLKLVQQVKNKAKSDVLAQHSVDHEMETEWYVDSGASVHICSNLNYFSRIKKTKLTVKVANGHVFHIKCDEVKCIHQWHKVLSHRNLDDVRKLGVKFKPCQCSDVCVPCVKGKITRKSFPKKASDTEQPLDVYKSIKVQFEKKPKIFRSDRGTEYLSNKLQDYLKNQGIKFQSTVGYAPEQNGVAERKNRTLVEACRTMLIDAKLPQFLWAEAINKANYNLNRINVKFGEYQSPIENYQNDINDNVIQNPVPQQVQNQDESFDNNSHSDISHQNSDSSIQSIPNSENSDSNDSDDDDHFFDASDIPIQVQPPNPVPNSVVQPRPVRVTRPPAYLKDYEVFKDTDEINLVNLNPEPSTYNQAIKSPEKEKWLEAMKEEIDSLNQNKAWELVDLPPGKSVIGSKWVFKRKENEKEKSFSIAQGFSQKYGIDYDEVFAPVTRSSTFRLLLSVSGKRKLKVKHFDIKTAFLNGQLQEEIYIKQPKGFEVINQVYKLKKSLYGLKQAARIWNQTIHQVLIDDGFIQSQADMCLYIKKSGIQTAYLIIHVDDMLVAGTDLSIINQTQETLSKHFEVKDLGTVKFFLGIEVSQDSDGNYCISQENYIKKIVSESGQSNAKPSRIPLDTGYYKIKDSDQLPNNHEYRKLIGMLLYVCTNTRPDISSSVSILSQKVSSPTKTDLQEVRRVIRYLDTTKNFKLKLSNQNSDQSLEFYSDANWAEDRIDRKSNSGYIGFVYGGSISWSCQKQATVALSSTEAEYTALGNTVSEILWFKNLCQDFSINFKYPITVKADNQSAINMVYNQKFSNATKHIETKYHFIRDIQNKGLIKIQYCPAEFNIADMLTKALGAVKLKELREAAGITNLE</sequence>
<dbReference type="Pfam" id="PF22936">
    <property type="entry name" value="Pol_BBD"/>
    <property type="match status" value="1"/>
</dbReference>
<dbReference type="Pfam" id="PF07727">
    <property type="entry name" value="RVT_2"/>
    <property type="match status" value="1"/>
</dbReference>
<keyword evidence="5" id="KW-1185">Reference proteome</keyword>
<dbReference type="SUPFAM" id="SSF56672">
    <property type="entry name" value="DNA/RNA polymerases"/>
    <property type="match status" value="1"/>
</dbReference>